<name>A0A2U9P7K1_STRAS</name>
<accession>A0A2U9P7K1</accession>
<dbReference type="KEGG" id="sact:DMT42_24815"/>
<reference evidence="1 2" key="1">
    <citation type="submission" date="2018-06" db="EMBL/GenBank/DDBJ databases">
        <title>The complete genome sequence of a nosiheptide producer Streptomyces actuosus ATCC 25421: deducing the ability of producing a new class III lantibiotics.</title>
        <authorList>
            <person name="Liu W."/>
            <person name="Sun F."/>
            <person name="Hu Y."/>
        </authorList>
    </citation>
    <scope>NUCLEOTIDE SEQUENCE [LARGE SCALE GENOMIC DNA]</scope>
    <source>
        <strain evidence="1 2">ATCC 25421</strain>
    </source>
</reference>
<protein>
    <submittedName>
        <fullName evidence="1">Uncharacterized protein</fullName>
    </submittedName>
</protein>
<dbReference type="AlphaFoldDB" id="A0A2U9P7K1"/>
<proteinExistence type="predicted"/>
<sequence length="66" mass="6529">MRTSGQGNSAWTPFMSSVTPSASTAIALRVSTATNSGPWGVGGCGGGGGGNPCCCPYCCPFCTPYC</sequence>
<evidence type="ECO:0000313" key="2">
    <source>
        <dbReference type="Proteomes" id="UP000247634"/>
    </source>
</evidence>
<evidence type="ECO:0000313" key="1">
    <source>
        <dbReference type="EMBL" id="AWT45194.1"/>
    </source>
</evidence>
<dbReference type="EMBL" id="CP029788">
    <property type="protein sequence ID" value="AWT45194.1"/>
    <property type="molecule type" value="Genomic_DNA"/>
</dbReference>
<organism evidence="1 2">
    <name type="scientific">Streptomyces actuosus</name>
    <dbReference type="NCBI Taxonomy" id="1885"/>
    <lineage>
        <taxon>Bacteria</taxon>
        <taxon>Bacillati</taxon>
        <taxon>Actinomycetota</taxon>
        <taxon>Actinomycetes</taxon>
        <taxon>Kitasatosporales</taxon>
        <taxon>Streptomycetaceae</taxon>
        <taxon>Streptomyces</taxon>
    </lineage>
</organism>
<keyword evidence="2" id="KW-1185">Reference proteome</keyword>
<gene>
    <name evidence="1" type="ORF">DMT42_24815</name>
</gene>
<dbReference type="Proteomes" id="UP000247634">
    <property type="component" value="Chromosome"/>
</dbReference>